<comment type="cofactor">
    <cofactor evidence="1">
        <name>Cu cation</name>
        <dbReference type="ChEBI" id="CHEBI:23378"/>
    </cofactor>
</comment>
<feature type="domain" description="Copper amine oxidase catalytic" evidence="12">
    <location>
        <begin position="281"/>
        <end position="662"/>
    </location>
</feature>
<dbReference type="GO" id="GO:0009308">
    <property type="term" value="P:amine metabolic process"/>
    <property type="evidence" value="ECO:0007669"/>
    <property type="project" value="UniProtKB-UniRule"/>
</dbReference>
<keyword evidence="7 11" id="KW-0186">Copper</keyword>
<proteinExistence type="inferred from homology"/>
<evidence type="ECO:0000256" key="4">
    <source>
        <dbReference type="ARBA" id="ARBA00022723"/>
    </source>
</evidence>
<dbReference type="PANTHER" id="PTHR10638">
    <property type="entry name" value="COPPER AMINE OXIDASE"/>
    <property type="match status" value="1"/>
</dbReference>
<dbReference type="SUPFAM" id="SSF54416">
    <property type="entry name" value="Amine oxidase N-terminal region"/>
    <property type="match status" value="2"/>
</dbReference>
<keyword evidence="4 11" id="KW-0479">Metal-binding</keyword>
<dbReference type="GO" id="GO:0048038">
    <property type="term" value="F:quinone binding"/>
    <property type="evidence" value="ECO:0007669"/>
    <property type="project" value="InterPro"/>
</dbReference>
<dbReference type="EC" id="1.4.3.-" evidence="11"/>
<keyword evidence="6 11" id="KW-0560">Oxidoreductase</keyword>
<comment type="caution">
    <text evidence="13">The sequence shown here is derived from an EMBL/GenBank/DDBJ whole genome shotgun (WGS) entry which is preliminary data.</text>
</comment>
<dbReference type="SUPFAM" id="SSF49998">
    <property type="entry name" value="Amine oxidase catalytic domain"/>
    <property type="match status" value="1"/>
</dbReference>
<dbReference type="Gene3D" id="3.10.450.40">
    <property type="match status" value="2"/>
</dbReference>
<evidence type="ECO:0000256" key="3">
    <source>
        <dbReference type="ARBA" id="ARBA00011738"/>
    </source>
</evidence>
<feature type="active site" description="Schiff-base intermediate with substrate; via topaquinone" evidence="9">
    <location>
        <position position="437"/>
    </location>
</feature>
<comment type="subunit">
    <text evidence="3">Homodimer.</text>
</comment>
<comment type="cofactor">
    <cofactor evidence="11">
        <name>Cu cation</name>
        <dbReference type="ChEBI" id="CHEBI:23378"/>
    </cofactor>
    <text evidence="11">Contains 1 topaquinone per subunit.</text>
</comment>
<feature type="active site" description="Proton acceptor" evidence="9">
    <location>
        <position position="353"/>
    </location>
</feature>
<dbReference type="AlphaFoldDB" id="A0A427YV74"/>
<dbReference type="InterPro" id="IPR000269">
    <property type="entry name" value="Cu_amine_oxidase"/>
</dbReference>
<comment type="PTM">
    <text evidence="10 11">Topaquinone (TPQ) is generated by copper-dependent autoxidation of a specific tyrosyl residue.</text>
</comment>
<sequence>MSFLNGIASAVASKLSLAPSQPEPSAPAHPLDPLSAAEIASAVSAIKQHVASQQQGKEHRVWFKSTQLVEPAKKTLAPYLEKWHAARASGEVVEPLPRRAEALLGVKLQNSVQWLEYIVDVTKEEGVVESSQPVPDSHNVPPDMEEMILAEQALLSHPEFKAAVAKLDLPSNATVVADGWIYGADKFEKSQRYISFMVYLSFSDDPDTCHYAAPLPLVPVIDAEDFTLVEIEYTPILGSGDKTLLDLGERFPWEKYTPNEYDAGIRQAAGLSTRGDLKPYRVVQPEGASFQLEGRVIRWQKWSLHIGFNYREGVVLSDVRYDGRPTFYRLSISDMTVPYGDPRSPYHRKQAFDLGDVGAGLTANELVLGCDCLGEILYLDWDHLSNSGAPVKMRGVVCIHEQDDGIGWKHTNFRTNKPSVTRSRVLIIQTIITVANYEYIFAWKLDQAAGLHLETRATGILSTCAILPGEVSPYGNVVSPGVLATNHQHLFCLRIDPSIDGHQNTVVQEDSVPMPFDKANPPADNRWGVGYVVEKKPLTVSGFADAAPHKNRVFKITNPSKLNPVSGRPVSYKLVPTPSQLLLAHPDSVAFARTEFGDHHIYVTQHRDGELYAGGRYTNQSYGKAEGIRSWIAQEDNIENDDIVVWHTFGLTHNPRVEDFPVPNDFFSVSPAIDVPGSTQAFNQSKLFSNATTPSGVLQGNANVEAEAKANGLGSSCCSK</sequence>
<protein>
    <recommendedName>
        <fullName evidence="11">Amine oxidase</fullName>
        <ecNumber evidence="11">1.4.3.-</ecNumber>
    </recommendedName>
</protein>
<dbReference type="Pfam" id="PF01179">
    <property type="entry name" value="Cu_amine_oxid"/>
    <property type="match status" value="1"/>
</dbReference>
<evidence type="ECO:0000256" key="6">
    <source>
        <dbReference type="ARBA" id="ARBA00023002"/>
    </source>
</evidence>
<evidence type="ECO:0000256" key="9">
    <source>
        <dbReference type="PIRSR" id="PIRSR600269-50"/>
    </source>
</evidence>
<dbReference type="GO" id="GO:0005507">
    <property type="term" value="F:copper ion binding"/>
    <property type="evidence" value="ECO:0007669"/>
    <property type="project" value="InterPro"/>
</dbReference>
<evidence type="ECO:0000256" key="10">
    <source>
        <dbReference type="PIRSR" id="PIRSR600269-51"/>
    </source>
</evidence>
<organism evidence="13 14">
    <name type="scientific">Saitozyma podzolica</name>
    <dbReference type="NCBI Taxonomy" id="1890683"/>
    <lineage>
        <taxon>Eukaryota</taxon>
        <taxon>Fungi</taxon>
        <taxon>Dikarya</taxon>
        <taxon>Basidiomycota</taxon>
        <taxon>Agaricomycotina</taxon>
        <taxon>Tremellomycetes</taxon>
        <taxon>Tremellales</taxon>
        <taxon>Trimorphomycetaceae</taxon>
        <taxon>Saitozyma</taxon>
    </lineage>
</organism>
<keyword evidence="5 9" id="KW-0801">TPQ</keyword>
<dbReference type="InterPro" id="IPR036460">
    <property type="entry name" value="Cu_amine_oxidase_C_sf"/>
</dbReference>
<dbReference type="InterPro" id="IPR015798">
    <property type="entry name" value="Cu_amine_oxidase_C"/>
</dbReference>
<comment type="similarity">
    <text evidence="2 11">Belongs to the copper/topaquinone oxidase family.</text>
</comment>
<evidence type="ECO:0000256" key="5">
    <source>
        <dbReference type="ARBA" id="ARBA00022772"/>
    </source>
</evidence>
<evidence type="ECO:0000259" key="12">
    <source>
        <dbReference type="Pfam" id="PF01179"/>
    </source>
</evidence>
<dbReference type="GO" id="GO:0008131">
    <property type="term" value="F:primary methylamine oxidase activity"/>
    <property type="evidence" value="ECO:0007669"/>
    <property type="project" value="InterPro"/>
</dbReference>
<dbReference type="OrthoDB" id="5379943at2759"/>
<dbReference type="PANTHER" id="PTHR10638:SF91">
    <property type="entry name" value="AMINE OXIDASE"/>
    <property type="match status" value="1"/>
</dbReference>
<keyword evidence="14" id="KW-1185">Reference proteome</keyword>
<evidence type="ECO:0000313" key="14">
    <source>
        <dbReference type="Proteomes" id="UP000279259"/>
    </source>
</evidence>
<dbReference type="Gene3D" id="2.70.98.20">
    <property type="entry name" value="Copper amine oxidase, catalytic domain"/>
    <property type="match status" value="1"/>
</dbReference>
<evidence type="ECO:0000256" key="11">
    <source>
        <dbReference type="RuleBase" id="RU000672"/>
    </source>
</evidence>
<feature type="modified residue" description="2',4',5'-topaquinone" evidence="10">
    <location>
        <position position="437"/>
    </location>
</feature>
<keyword evidence="8" id="KW-1015">Disulfide bond</keyword>
<dbReference type="InterPro" id="IPR049948">
    <property type="entry name" value="Cu_Am_ox_TPQ-bd"/>
</dbReference>
<dbReference type="InterPro" id="IPR016182">
    <property type="entry name" value="Cu_amine_oxidase_N-reg"/>
</dbReference>
<evidence type="ECO:0000256" key="7">
    <source>
        <dbReference type="ARBA" id="ARBA00023008"/>
    </source>
</evidence>
<evidence type="ECO:0000256" key="1">
    <source>
        <dbReference type="ARBA" id="ARBA00001935"/>
    </source>
</evidence>
<evidence type="ECO:0000313" key="13">
    <source>
        <dbReference type="EMBL" id="RSH94905.1"/>
    </source>
</evidence>
<dbReference type="PROSITE" id="PS01164">
    <property type="entry name" value="COPPER_AMINE_OXID_1"/>
    <property type="match status" value="1"/>
</dbReference>
<reference evidence="13 14" key="1">
    <citation type="submission" date="2018-11" db="EMBL/GenBank/DDBJ databases">
        <title>Genome sequence of Saitozyma podzolica DSM 27192.</title>
        <authorList>
            <person name="Aliyu H."/>
            <person name="Gorte O."/>
            <person name="Ochsenreither K."/>
        </authorList>
    </citation>
    <scope>NUCLEOTIDE SEQUENCE [LARGE SCALE GENOMIC DNA]</scope>
    <source>
        <strain evidence="13 14">DSM 27192</strain>
    </source>
</reference>
<dbReference type="EMBL" id="RSCD01000002">
    <property type="protein sequence ID" value="RSH94905.1"/>
    <property type="molecule type" value="Genomic_DNA"/>
</dbReference>
<accession>A0A427YV74</accession>
<name>A0A427YV74_9TREE</name>
<dbReference type="STRING" id="1890683.A0A427YV74"/>
<dbReference type="Proteomes" id="UP000279259">
    <property type="component" value="Unassembled WGS sequence"/>
</dbReference>
<dbReference type="FunFam" id="2.70.98.20:FF:000001">
    <property type="entry name" value="Amine oxidase"/>
    <property type="match status" value="1"/>
</dbReference>
<gene>
    <name evidence="13" type="ORF">EHS25_004711</name>
</gene>
<evidence type="ECO:0000256" key="2">
    <source>
        <dbReference type="ARBA" id="ARBA00007983"/>
    </source>
</evidence>
<evidence type="ECO:0000256" key="8">
    <source>
        <dbReference type="ARBA" id="ARBA00023157"/>
    </source>
</evidence>